<evidence type="ECO:0000313" key="3">
    <source>
        <dbReference type="EMBL" id="EET02273.1"/>
    </source>
</evidence>
<name>C6LNY4_GIAIB</name>
<accession>C6LNY4</accession>
<evidence type="ECO:0000256" key="2">
    <source>
        <dbReference type="SAM" id="MobiDB-lite"/>
    </source>
</evidence>
<protein>
    <submittedName>
        <fullName evidence="3">Uncharacterized protein</fullName>
    </submittedName>
</protein>
<gene>
    <name evidence="3" type="ORF">GL50581_442</name>
</gene>
<keyword evidence="1" id="KW-0175">Coiled coil</keyword>
<feature type="region of interest" description="Disordered" evidence="2">
    <location>
        <begin position="318"/>
        <end position="353"/>
    </location>
</feature>
<comment type="caution">
    <text evidence="3">The sequence shown here is derived from an EMBL/GenBank/DDBJ whole genome shotgun (WGS) entry which is preliminary data.</text>
</comment>
<dbReference type="OMA" id="DHTHINL"/>
<organism evidence="3 4">
    <name type="scientific">Giardia intestinalis (strain ATCC 50581 / GS clone H7)</name>
    <name type="common">Giardia lamblia</name>
    <dbReference type="NCBI Taxonomy" id="598745"/>
    <lineage>
        <taxon>Eukaryota</taxon>
        <taxon>Metamonada</taxon>
        <taxon>Diplomonadida</taxon>
        <taxon>Hexamitidae</taxon>
        <taxon>Giardiinae</taxon>
        <taxon>Giardia</taxon>
    </lineage>
</organism>
<dbReference type="VEuPathDB" id="GiardiaDB:GL50581_442"/>
<feature type="region of interest" description="Disordered" evidence="2">
    <location>
        <begin position="62"/>
        <end position="81"/>
    </location>
</feature>
<feature type="compositionally biased region" description="Polar residues" evidence="2">
    <location>
        <begin position="318"/>
        <end position="328"/>
    </location>
</feature>
<dbReference type="Proteomes" id="UP000002488">
    <property type="component" value="Unassembled WGS sequence"/>
</dbReference>
<proteinExistence type="predicted"/>
<feature type="coiled-coil region" evidence="1">
    <location>
        <begin position="1202"/>
        <end position="1229"/>
    </location>
</feature>
<dbReference type="OrthoDB" id="10255879at2759"/>
<reference evidence="3 4" key="1">
    <citation type="journal article" date="2009" name="PLoS Pathog.">
        <title>Draft genome sequencing of giardia intestinalis assemblage B isolate GS: is human giardiasis caused by two different species?</title>
        <authorList>
            <person name="Franzen O."/>
            <person name="Jerlstrom-Hultqvist J."/>
            <person name="Castro E."/>
            <person name="Sherwood E."/>
            <person name="Ankarklev J."/>
            <person name="Reiner D.S."/>
            <person name="Palm D."/>
            <person name="Andersson J.O."/>
            <person name="Andersson B."/>
            <person name="Svard S.G."/>
        </authorList>
    </citation>
    <scope>NUCLEOTIDE SEQUENCE [LARGE SCALE GENOMIC DNA]</scope>
    <source>
        <strain evidence="4">ATCC 50581 / GS clone H7</strain>
    </source>
</reference>
<sequence>MSKEKQDKQVSDVRSSVTLQLSISFNLEASFLPLSNALPALQLTIPGMSPISLPYYTINGEPPPEPVAKKEPAKKEATSIDQDTDMRLVETISKEIDIPNPLGLVQPFINDSIKLMFSGSSASDKDKEKDKDKTSSPLLLPASMLLVDLPLRSPFCLTFSTLSDMHLNGSFRLSILRASHTSKDLTQRCLSFLPRSITETTLNIFMIRILSFKGIPIVGNLDYRTAFFEPLKLSLTIFGTTYYSDPIPHEHLGGTQSQLTTGPSQGVSMQYIQSNEAVVNLCIAKAFTSADEIAQLFNELATTPARIELFYKGHSKQDAVTNQQSSSGKDAKGSTAKKVPSKPKEEGESAPEDDFLSFSAIADVNLVPLTSDDRVINTTVSIKPTFKYTITQVPNLSKVALRHMECSSTMNRACPTPQTLALGSWEDASIRIQAATASLLKNNAINKATEPGTAEQQGASMQHFERAYFYLKPNDLYIASIVLSYVAQKNINAIRLFNPKLAEQFEQPDTRMGQAMKTTGTEKVTPISDNASIEDIAASPILSREDTQEWLSQCASSLKVLTIKDVREKMGSASTCDSIKAPFITGWHFSDPSFQLICLEAPACYGLLMPIAQRVDSLTKLQVDMPTDSLLSPCTKCGPNVKFDSRLMPTSSLLLERFCFINEIQNLGEKSSSWTATTATPQNRHALATMLSLFTSSKIEEEPIHDLLGKVVKRCFRVEYTPVPMNLRQIAALKAFLNESDIQSLKRWIGGVLPQHLRTISLLSYKDGPVVPLVNASDDTMTQTWSISAGSASQKVRPHALCDTISINMSLMGTDLEEIANYGTTLAATAHEASDLLRHKDACVTKERKRISSSDDANVTSSALLGLTRRIKYELSGDDDSGSCGNENTLSTNEEYITNQIMNSSLLPERSRTAVLNAVTGKVKFSYSNQTLGVRNLQSKARDLIVTSNKGKGNKVPLWDEYRDPKLPHLSQYSAKGSREYALEKGYISTPNLKCRPFERSGQSWRSDLKTTVDDYKKDDLAMPWDEDTVQRMLLAQPLSTDMKPPEGKPVFYTHSKPIKYFDQDKERMGSVIRDDAEYRDYLKKKEHQEWKEKVVVDHTHINLPKVNRTDSQGRLRSSISHPILQDEPRKYSLKIVNGEGNLSKIPAASIQEPWTDPSKGDYGALLGKSRPNELKKASDVNPSLVEEVAAIARKSRLVFKSREEADTMSEAEKKRRRAELRREATAQLMLRMRSLTQEESEGIDTNELIRMAKQIISKNGEGQYDLTLTQFNRYAGLHATDLINRTPKTMVKPF</sequence>
<dbReference type="EMBL" id="ACGJ01000624">
    <property type="protein sequence ID" value="EET02273.1"/>
    <property type="molecule type" value="Genomic_DNA"/>
</dbReference>
<feature type="compositionally biased region" description="Basic and acidic residues" evidence="2">
    <location>
        <begin position="67"/>
        <end position="81"/>
    </location>
</feature>
<evidence type="ECO:0000313" key="4">
    <source>
        <dbReference type="Proteomes" id="UP000002488"/>
    </source>
</evidence>
<evidence type="ECO:0000256" key="1">
    <source>
        <dbReference type="SAM" id="Coils"/>
    </source>
</evidence>